<reference evidence="1" key="1">
    <citation type="submission" date="2020-04" db="EMBL/GenBank/DDBJ databases">
        <authorList>
            <person name="Chiriac C."/>
            <person name="Salcher M."/>
            <person name="Ghai R."/>
            <person name="Kavagutti S V."/>
        </authorList>
    </citation>
    <scope>NUCLEOTIDE SEQUENCE</scope>
</reference>
<accession>A0A6J5KL46</accession>
<sequence>MDTGKLAISILKQIRKHGDNWDTLPDLDKVTRIMSILDHYLKPHLEDSPDYVSGYMYHGTSEDYFDTDEFLLDQ</sequence>
<name>A0A6J5KL46_9CAUD</name>
<gene>
    <name evidence="1" type="ORF">UFOVP1_44</name>
</gene>
<proteinExistence type="predicted"/>
<protein>
    <submittedName>
        <fullName evidence="1">Uncharacterized protein</fullName>
    </submittedName>
</protein>
<dbReference type="EMBL" id="LR796139">
    <property type="protein sequence ID" value="CAB4120939.1"/>
    <property type="molecule type" value="Genomic_DNA"/>
</dbReference>
<evidence type="ECO:0000313" key="1">
    <source>
        <dbReference type="EMBL" id="CAB4120939.1"/>
    </source>
</evidence>
<organism evidence="1">
    <name type="scientific">uncultured Caudovirales phage</name>
    <dbReference type="NCBI Taxonomy" id="2100421"/>
    <lineage>
        <taxon>Viruses</taxon>
        <taxon>Duplodnaviria</taxon>
        <taxon>Heunggongvirae</taxon>
        <taxon>Uroviricota</taxon>
        <taxon>Caudoviricetes</taxon>
        <taxon>Peduoviridae</taxon>
        <taxon>Maltschvirus</taxon>
        <taxon>Maltschvirus maltsch</taxon>
    </lineage>
</organism>